<evidence type="ECO:0000313" key="1">
    <source>
        <dbReference type="EMBL" id="SHH72482.1"/>
    </source>
</evidence>
<name>A0A1M5VB23_9BACT</name>
<gene>
    <name evidence="1" type="ORF">SAMN02745124_01632</name>
</gene>
<dbReference type="Proteomes" id="UP000184139">
    <property type="component" value="Unassembled WGS sequence"/>
</dbReference>
<reference evidence="1 2" key="1">
    <citation type="submission" date="2016-11" db="EMBL/GenBank/DDBJ databases">
        <authorList>
            <person name="Jaros S."/>
            <person name="Januszkiewicz K."/>
            <person name="Wedrychowicz H."/>
        </authorList>
    </citation>
    <scope>NUCLEOTIDE SEQUENCE [LARGE SCALE GENOMIC DNA]</scope>
    <source>
        <strain evidence="1 2">DSM 9705</strain>
    </source>
</reference>
<organism evidence="1 2">
    <name type="scientific">Desulfofustis glycolicus DSM 9705</name>
    <dbReference type="NCBI Taxonomy" id="1121409"/>
    <lineage>
        <taxon>Bacteria</taxon>
        <taxon>Pseudomonadati</taxon>
        <taxon>Thermodesulfobacteriota</taxon>
        <taxon>Desulfobulbia</taxon>
        <taxon>Desulfobulbales</taxon>
        <taxon>Desulfocapsaceae</taxon>
        <taxon>Desulfofustis</taxon>
    </lineage>
</organism>
<keyword evidence="2" id="KW-1185">Reference proteome</keyword>
<accession>A0A1M5VB23</accession>
<evidence type="ECO:0000313" key="2">
    <source>
        <dbReference type="Proteomes" id="UP000184139"/>
    </source>
</evidence>
<sequence length="92" mass="10685">MLLRSNLARQNELALKFLDTRQRRVIADAGLREQHHFFTSLVQPRTTAGYREFVEQSQDIQTDVPNIERPILPLNILNLFRFSPARQLPSAV</sequence>
<feature type="non-terminal residue" evidence="1">
    <location>
        <position position="92"/>
    </location>
</feature>
<dbReference type="AlphaFoldDB" id="A0A1M5VB23"/>
<dbReference type="RefSeq" id="WP_143165953.1">
    <property type="nucleotide sequence ID" value="NZ_FQXS01000007.1"/>
</dbReference>
<proteinExistence type="predicted"/>
<protein>
    <submittedName>
        <fullName evidence="1">Uncharacterized protein</fullName>
    </submittedName>
</protein>
<dbReference type="EMBL" id="FQXS01000007">
    <property type="protein sequence ID" value="SHH72482.1"/>
    <property type="molecule type" value="Genomic_DNA"/>
</dbReference>